<keyword evidence="1" id="KW-0472">Membrane</keyword>
<comment type="caution">
    <text evidence="2">The sequence shown here is derived from an EMBL/GenBank/DDBJ whole genome shotgun (WGS) entry which is preliminary data.</text>
</comment>
<protein>
    <submittedName>
        <fullName evidence="2">Uncharacterized protein</fullName>
    </submittedName>
</protein>
<organism evidence="2 3">
    <name type="scientific">Eucalyptus globulus</name>
    <name type="common">Tasmanian blue gum</name>
    <dbReference type="NCBI Taxonomy" id="34317"/>
    <lineage>
        <taxon>Eukaryota</taxon>
        <taxon>Viridiplantae</taxon>
        <taxon>Streptophyta</taxon>
        <taxon>Embryophyta</taxon>
        <taxon>Tracheophyta</taxon>
        <taxon>Spermatophyta</taxon>
        <taxon>Magnoliopsida</taxon>
        <taxon>eudicotyledons</taxon>
        <taxon>Gunneridae</taxon>
        <taxon>Pentapetalae</taxon>
        <taxon>rosids</taxon>
        <taxon>malvids</taxon>
        <taxon>Myrtales</taxon>
        <taxon>Myrtaceae</taxon>
        <taxon>Myrtoideae</taxon>
        <taxon>Eucalypteae</taxon>
        <taxon>Eucalyptus</taxon>
    </lineage>
</organism>
<dbReference type="EMBL" id="JBJKBG010000010">
    <property type="protein sequence ID" value="KAL3719618.1"/>
    <property type="molecule type" value="Genomic_DNA"/>
</dbReference>
<name>A0ABD3J328_EUCGL</name>
<accession>A0ABD3J328</accession>
<evidence type="ECO:0000256" key="1">
    <source>
        <dbReference type="SAM" id="Phobius"/>
    </source>
</evidence>
<dbReference type="Proteomes" id="UP001634007">
    <property type="component" value="Unassembled WGS sequence"/>
</dbReference>
<keyword evidence="1" id="KW-0812">Transmembrane</keyword>
<keyword evidence="3" id="KW-1185">Reference proteome</keyword>
<evidence type="ECO:0000313" key="3">
    <source>
        <dbReference type="Proteomes" id="UP001634007"/>
    </source>
</evidence>
<sequence length="105" mass="11625">MLLILSVIVATPFVLMFLKRVNRITRLKAKLGHKKERLQHFKQVESSASPATIQAGRGSVRGDAGGKVHDLHLKGQRDGIFIFLLFIGMIGLTSYSLASGFKYVK</sequence>
<feature type="transmembrane region" description="Helical" evidence="1">
    <location>
        <begin position="80"/>
        <end position="98"/>
    </location>
</feature>
<keyword evidence="1" id="KW-1133">Transmembrane helix</keyword>
<evidence type="ECO:0000313" key="2">
    <source>
        <dbReference type="EMBL" id="KAL3719618.1"/>
    </source>
</evidence>
<gene>
    <name evidence="2" type="ORF">ACJRO7_004573</name>
</gene>
<dbReference type="AlphaFoldDB" id="A0ABD3J328"/>
<proteinExistence type="predicted"/>
<reference evidence="2 3" key="1">
    <citation type="submission" date="2024-11" db="EMBL/GenBank/DDBJ databases">
        <title>Chromosome-level genome assembly of Eucalyptus globulus Labill. provides insights into its genome evolution.</title>
        <authorList>
            <person name="Li X."/>
        </authorList>
    </citation>
    <scope>NUCLEOTIDE SEQUENCE [LARGE SCALE GENOMIC DNA]</scope>
    <source>
        <strain evidence="2">CL2024</strain>
        <tissue evidence="2">Fresh tender leaves</tissue>
    </source>
</reference>